<evidence type="ECO:0000313" key="1">
    <source>
        <dbReference type="EMBL" id="KIM55796.1"/>
    </source>
</evidence>
<sequence>MEEVDVLLDSVSFRKRFLWRFSPNTSGTEFSLKLVSRSIPVMVPSLTIRHTARAKSDLGNLPNSAAFGFGGANGTDSVFHIDRESLPVYCSNRDKRESEIG</sequence>
<organism evidence="1 2">
    <name type="scientific">Scleroderma citrinum Foug A</name>
    <dbReference type="NCBI Taxonomy" id="1036808"/>
    <lineage>
        <taxon>Eukaryota</taxon>
        <taxon>Fungi</taxon>
        <taxon>Dikarya</taxon>
        <taxon>Basidiomycota</taxon>
        <taxon>Agaricomycotina</taxon>
        <taxon>Agaricomycetes</taxon>
        <taxon>Agaricomycetidae</taxon>
        <taxon>Boletales</taxon>
        <taxon>Sclerodermatineae</taxon>
        <taxon>Sclerodermataceae</taxon>
        <taxon>Scleroderma</taxon>
    </lineage>
</organism>
<accession>A0A0C3DIA2</accession>
<dbReference type="EMBL" id="KN822127">
    <property type="protein sequence ID" value="KIM55796.1"/>
    <property type="molecule type" value="Genomic_DNA"/>
</dbReference>
<dbReference type="Proteomes" id="UP000053989">
    <property type="component" value="Unassembled WGS sequence"/>
</dbReference>
<protein>
    <submittedName>
        <fullName evidence="1">Uncharacterized protein</fullName>
    </submittedName>
</protein>
<proteinExistence type="predicted"/>
<evidence type="ECO:0000313" key="2">
    <source>
        <dbReference type="Proteomes" id="UP000053989"/>
    </source>
</evidence>
<reference evidence="1 2" key="1">
    <citation type="submission" date="2014-04" db="EMBL/GenBank/DDBJ databases">
        <authorList>
            <consortium name="DOE Joint Genome Institute"/>
            <person name="Kuo A."/>
            <person name="Kohler A."/>
            <person name="Nagy L.G."/>
            <person name="Floudas D."/>
            <person name="Copeland A."/>
            <person name="Barry K.W."/>
            <person name="Cichocki N."/>
            <person name="Veneault-Fourrey C."/>
            <person name="LaButti K."/>
            <person name="Lindquist E.A."/>
            <person name="Lipzen A."/>
            <person name="Lundell T."/>
            <person name="Morin E."/>
            <person name="Murat C."/>
            <person name="Sun H."/>
            <person name="Tunlid A."/>
            <person name="Henrissat B."/>
            <person name="Grigoriev I.V."/>
            <person name="Hibbett D.S."/>
            <person name="Martin F."/>
            <person name="Nordberg H.P."/>
            <person name="Cantor M.N."/>
            <person name="Hua S.X."/>
        </authorList>
    </citation>
    <scope>NUCLEOTIDE SEQUENCE [LARGE SCALE GENOMIC DNA]</scope>
    <source>
        <strain evidence="1 2">Foug A</strain>
    </source>
</reference>
<dbReference type="HOGENOM" id="CLU_2293327_0_0_1"/>
<dbReference type="InParanoid" id="A0A0C3DIA2"/>
<reference evidence="2" key="2">
    <citation type="submission" date="2015-01" db="EMBL/GenBank/DDBJ databases">
        <title>Evolutionary Origins and Diversification of the Mycorrhizal Mutualists.</title>
        <authorList>
            <consortium name="DOE Joint Genome Institute"/>
            <consortium name="Mycorrhizal Genomics Consortium"/>
            <person name="Kohler A."/>
            <person name="Kuo A."/>
            <person name="Nagy L.G."/>
            <person name="Floudas D."/>
            <person name="Copeland A."/>
            <person name="Barry K.W."/>
            <person name="Cichocki N."/>
            <person name="Veneault-Fourrey C."/>
            <person name="LaButti K."/>
            <person name="Lindquist E.A."/>
            <person name="Lipzen A."/>
            <person name="Lundell T."/>
            <person name="Morin E."/>
            <person name="Murat C."/>
            <person name="Riley R."/>
            <person name="Ohm R."/>
            <person name="Sun H."/>
            <person name="Tunlid A."/>
            <person name="Henrissat B."/>
            <person name="Grigoriev I.V."/>
            <person name="Hibbett D.S."/>
            <person name="Martin F."/>
        </authorList>
    </citation>
    <scope>NUCLEOTIDE SEQUENCE [LARGE SCALE GENOMIC DNA]</scope>
    <source>
        <strain evidence="2">Foug A</strain>
    </source>
</reference>
<keyword evidence="2" id="KW-1185">Reference proteome</keyword>
<dbReference type="AlphaFoldDB" id="A0A0C3DIA2"/>
<name>A0A0C3DIA2_9AGAM</name>
<gene>
    <name evidence="1" type="ORF">SCLCIDRAFT_10889</name>
</gene>